<dbReference type="InterPro" id="IPR033749">
    <property type="entry name" value="Polyprenyl_synt_CS"/>
</dbReference>
<dbReference type="GO" id="GO:0004659">
    <property type="term" value="F:prenyltransferase activity"/>
    <property type="evidence" value="ECO:0007669"/>
    <property type="project" value="InterPro"/>
</dbReference>
<dbReference type="OrthoDB" id="9805316at2"/>
<comment type="cofactor">
    <cofactor evidence="1">
        <name>Mg(2+)</name>
        <dbReference type="ChEBI" id="CHEBI:18420"/>
    </cofactor>
</comment>
<evidence type="ECO:0000313" key="8">
    <source>
        <dbReference type="Proteomes" id="UP000199695"/>
    </source>
</evidence>
<evidence type="ECO:0000256" key="1">
    <source>
        <dbReference type="ARBA" id="ARBA00001946"/>
    </source>
</evidence>
<keyword evidence="8" id="KW-1185">Reference proteome</keyword>
<gene>
    <name evidence="7" type="ORF">SAMN05444955_10865</name>
</gene>
<dbReference type="InterPro" id="IPR008949">
    <property type="entry name" value="Isoprenoid_synthase_dom_sf"/>
</dbReference>
<dbReference type="SFLD" id="SFLDS00005">
    <property type="entry name" value="Isoprenoid_Synthase_Type_I"/>
    <property type="match status" value="1"/>
</dbReference>
<evidence type="ECO:0000313" key="7">
    <source>
        <dbReference type="EMBL" id="SEN27995.1"/>
    </source>
</evidence>
<reference evidence="7 8" key="1">
    <citation type="submission" date="2016-10" db="EMBL/GenBank/DDBJ databases">
        <authorList>
            <person name="de Groot N.N."/>
        </authorList>
    </citation>
    <scope>NUCLEOTIDE SEQUENCE [LARGE SCALE GENOMIC DNA]</scope>
    <source>
        <strain evidence="7 8">DSM 46701</strain>
    </source>
</reference>
<keyword evidence="3 6" id="KW-0808">Transferase</keyword>
<dbReference type="InterPro" id="IPR000092">
    <property type="entry name" value="Polyprenyl_synt"/>
</dbReference>
<dbReference type="CDD" id="cd00685">
    <property type="entry name" value="Trans_IPPS_HT"/>
    <property type="match status" value="1"/>
</dbReference>
<evidence type="ECO:0000256" key="6">
    <source>
        <dbReference type="RuleBase" id="RU004466"/>
    </source>
</evidence>
<dbReference type="Proteomes" id="UP000199695">
    <property type="component" value="Unassembled WGS sequence"/>
</dbReference>
<dbReference type="Pfam" id="PF00348">
    <property type="entry name" value="polyprenyl_synt"/>
    <property type="match status" value="1"/>
</dbReference>
<evidence type="ECO:0000256" key="3">
    <source>
        <dbReference type="ARBA" id="ARBA00022679"/>
    </source>
</evidence>
<dbReference type="Gene3D" id="1.10.600.10">
    <property type="entry name" value="Farnesyl Diphosphate Synthase"/>
    <property type="match status" value="1"/>
</dbReference>
<dbReference type="GO" id="GO:0008299">
    <property type="term" value="P:isoprenoid biosynthetic process"/>
    <property type="evidence" value="ECO:0007669"/>
    <property type="project" value="InterPro"/>
</dbReference>
<name>A0A1H8F8W9_9BACL</name>
<dbReference type="GO" id="GO:0046872">
    <property type="term" value="F:metal ion binding"/>
    <property type="evidence" value="ECO:0007669"/>
    <property type="project" value="UniProtKB-KW"/>
</dbReference>
<keyword evidence="4" id="KW-0479">Metal-binding</keyword>
<comment type="similarity">
    <text evidence="2 6">Belongs to the FPP/GGPP synthase family.</text>
</comment>
<protein>
    <submittedName>
        <fullName evidence="7">Heptaprenyl diphosphate synthase</fullName>
    </submittedName>
</protein>
<dbReference type="PANTHER" id="PTHR12001">
    <property type="entry name" value="GERANYLGERANYL PYROPHOSPHATE SYNTHASE"/>
    <property type="match status" value="1"/>
</dbReference>
<accession>A0A1H8F8W9</accession>
<dbReference type="RefSeq" id="WP_089968449.1">
    <property type="nucleotide sequence ID" value="NZ_FOCQ01000008.1"/>
</dbReference>
<dbReference type="PROSITE" id="PS00444">
    <property type="entry name" value="POLYPRENYL_SYNTHASE_2"/>
    <property type="match status" value="1"/>
</dbReference>
<evidence type="ECO:0000256" key="5">
    <source>
        <dbReference type="ARBA" id="ARBA00022842"/>
    </source>
</evidence>
<dbReference type="EMBL" id="FOCQ01000008">
    <property type="protein sequence ID" value="SEN27995.1"/>
    <property type="molecule type" value="Genomic_DNA"/>
</dbReference>
<dbReference type="AlphaFoldDB" id="A0A1H8F8W9"/>
<keyword evidence="5" id="KW-0460">Magnesium</keyword>
<evidence type="ECO:0000256" key="2">
    <source>
        <dbReference type="ARBA" id="ARBA00006706"/>
    </source>
</evidence>
<dbReference type="PROSITE" id="PS00723">
    <property type="entry name" value="POLYPRENYL_SYNTHASE_1"/>
    <property type="match status" value="1"/>
</dbReference>
<dbReference type="PANTHER" id="PTHR12001:SF69">
    <property type="entry name" value="ALL TRANS-POLYPRENYL-DIPHOSPHATE SYNTHASE PDSS1"/>
    <property type="match status" value="1"/>
</dbReference>
<organism evidence="7 8">
    <name type="scientific">Lihuaxuella thermophila</name>
    <dbReference type="NCBI Taxonomy" id="1173111"/>
    <lineage>
        <taxon>Bacteria</taxon>
        <taxon>Bacillati</taxon>
        <taxon>Bacillota</taxon>
        <taxon>Bacilli</taxon>
        <taxon>Bacillales</taxon>
        <taxon>Thermoactinomycetaceae</taxon>
        <taxon>Lihuaxuella</taxon>
    </lineage>
</organism>
<dbReference type="SUPFAM" id="SSF48576">
    <property type="entry name" value="Terpenoid synthases"/>
    <property type="match status" value="1"/>
</dbReference>
<sequence>MNLQDIYQNLKKDLQRIEEKLQESVKTNHAELHDSATHLLKAGGKRMRPVFVLLAGHMGTYDADRLQQVAVALELIHMATLVHDDVIDDADLRRGKKTVKAEWDNRVAMYTGDYIFARALEGITRIQNPEVQHILSSAIMRMCQGEITQIEDLYNPRQSLRRYLHRIKKKTALLMAISCRLGALVSGADPEMVRRLYAYGYYVGMAFQLTDDVLDITGDEQVLGKPAGSDLRQGNVTLPVIYAIAHVSPSNREKILSHLESEGKNGSAEEILAVVRMSGGVEYTMELSRRYLQKAILSLEFLPSSHARESLRLIAEFIVRRSY</sequence>
<evidence type="ECO:0000256" key="4">
    <source>
        <dbReference type="ARBA" id="ARBA00022723"/>
    </source>
</evidence>
<proteinExistence type="inferred from homology"/>
<dbReference type="STRING" id="1173111.SAMN05444955_10865"/>